<accession>A0ABS5QAM4</accession>
<evidence type="ECO:0000313" key="2">
    <source>
        <dbReference type="Proteomes" id="UP000766336"/>
    </source>
</evidence>
<dbReference type="RefSeq" id="WP_213669319.1">
    <property type="nucleotide sequence ID" value="NZ_JAHCDA010000001.1"/>
</dbReference>
<dbReference type="PANTHER" id="PTHR13812:SF19">
    <property type="entry name" value="KETIMINE REDUCTASE MU-CRYSTALLIN"/>
    <property type="match status" value="1"/>
</dbReference>
<proteinExistence type="predicted"/>
<gene>
    <name evidence="1" type="ORF">KHU32_07185</name>
</gene>
<dbReference type="Gene3D" id="3.30.1780.10">
    <property type="entry name" value="ornithine cyclodeaminase, domain 1"/>
    <property type="match status" value="1"/>
</dbReference>
<keyword evidence="2" id="KW-1185">Reference proteome</keyword>
<dbReference type="Gene3D" id="3.40.50.720">
    <property type="entry name" value="NAD(P)-binding Rossmann-like Domain"/>
    <property type="match status" value="1"/>
</dbReference>
<reference evidence="1 2" key="1">
    <citation type="submission" date="2021-05" db="EMBL/GenBank/DDBJ databases">
        <title>Roseococcus sp. XZZS9, whole genome shotgun sequencing project.</title>
        <authorList>
            <person name="Zhao G."/>
            <person name="Shen L."/>
        </authorList>
    </citation>
    <scope>NUCLEOTIDE SEQUENCE [LARGE SCALE GENOMIC DNA]</scope>
    <source>
        <strain evidence="1 2">XZZS9</strain>
    </source>
</reference>
<dbReference type="InterPro" id="IPR036291">
    <property type="entry name" value="NAD(P)-bd_dom_sf"/>
</dbReference>
<evidence type="ECO:0000313" key="1">
    <source>
        <dbReference type="EMBL" id="MBS7810715.1"/>
    </source>
</evidence>
<dbReference type="InterPro" id="IPR003462">
    <property type="entry name" value="ODC_Mu_crystall"/>
</dbReference>
<dbReference type="Proteomes" id="UP000766336">
    <property type="component" value="Unassembled WGS sequence"/>
</dbReference>
<dbReference type="SUPFAM" id="SSF51735">
    <property type="entry name" value="NAD(P)-binding Rossmann-fold domains"/>
    <property type="match status" value="1"/>
</dbReference>
<organism evidence="1 2">
    <name type="scientific">Roseococcus pinisoli</name>
    <dbReference type="NCBI Taxonomy" id="2835040"/>
    <lineage>
        <taxon>Bacteria</taxon>
        <taxon>Pseudomonadati</taxon>
        <taxon>Pseudomonadota</taxon>
        <taxon>Alphaproteobacteria</taxon>
        <taxon>Acetobacterales</taxon>
        <taxon>Roseomonadaceae</taxon>
        <taxon>Roseococcus</taxon>
    </lineage>
</organism>
<dbReference type="Pfam" id="PF02423">
    <property type="entry name" value="OCD_Mu_crystall"/>
    <property type="match status" value="1"/>
</dbReference>
<protein>
    <submittedName>
        <fullName evidence="1">Ornithine cyclodeaminase</fullName>
    </submittedName>
</protein>
<comment type="caution">
    <text evidence="1">The sequence shown here is derived from an EMBL/GenBank/DDBJ whole genome shotgun (WGS) entry which is preliminary data.</text>
</comment>
<dbReference type="InterPro" id="IPR023401">
    <property type="entry name" value="ODC_N"/>
</dbReference>
<sequence>MLPQLLTYEGCEDALSWQGAIDALRQGHKLARPQQGDLHLGSGDARLLNRAARIEGLGFVIKGESVFPGNAQRGLPSIQGAVLLYDPHCGSLRAVIESRLVTQYKTAADSVLGAQCLARPDSRHLLILGAGMLASTLARAYDAAFPGIERISIWSRRPEQAAALAATLGHIRSKVTAVIDLPKAVGQADIVSAATMARQPILLGRWVRPGTHVDLLGAFTPDMREADDELIASSLVYVDYLDTTVDQIGELMQPIRSGVITRDHVRGDLYDLVAADGSSRGSEEQITLFKNGGGAHLDLMIADYVTRAVRPAEELAPPTPTRSGVSP</sequence>
<dbReference type="PANTHER" id="PTHR13812">
    <property type="entry name" value="KETIMINE REDUCTASE MU-CRYSTALLIN"/>
    <property type="match status" value="1"/>
</dbReference>
<dbReference type="EMBL" id="JAHCDA010000001">
    <property type="protein sequence ID" value="MBS7810715.1"/>
    <property type="molecule type" value="Genomic_DNA"/>
</dbReference>
<name>A0ABS5QAM4_9PROT</name>